<comment type="caution">
    <text evidence="1">The sequence shown here is derived from an EMBL/GenBank/DDBJ whole genome shotgun (WGS) entry which is preliminary data.</text>
</comment>
<evidence type="ECO:0000313" key="2">
    <source>
        <dbReference type="EMBL" id="CAL6044177.1"/>
    </source>
</evidence>
<protein>
    <submittedName>
        <fullName evidence="2">Hypothetical_protein</fullName>
    </submittedName>
</protein>
<sequence>MQRQIINKNNREMEKCPFKPEIQKFKFSSQQQEIMSAPVFDRLYVEGKLQNIMKDETIQKHIEFVNEFVYSFGHQTLFRFKLINNIKQTKAGKKPGFSDRSGFPVLAPGKRRKSANIFH</sequence>
<organism evidence="1">
    <name type="scientific">Hexamita inflata</name>
    <dbReference type="NCBI Taxonomy" id="28002"/>
    <lineage>
        <taxon>Eukaryota</taxon>
        <taxon>Metamonada</taxon>
        <taxon>Diplomonadida</taxon>
        <taxon>Hexamitidae</taxon>
        <taxon>Hexamitinae</taxon>
        <taxon>Hexamita</taxon>
    </lineage>
</organism>
<evidence type="ECO:0000313" key="3">
    <source>
        <dbReference type="Proteomes" id="UP001642409"/>
    </source>
</evidence>
<reference evidence="2 3" key="2">
    <citation type="submission" date="2024-07" db="EMBL/GenBank/DDBJ databases">
        <authorList>
            <person name="Akdeniz Z."/>
        </authorList>
    </citation>
    <scope>NUCLEOTIDE SEQUENCE [LARGE SCALE GENOMIC DNA]</scope>
</reference>
<dbReference type="AlphaFoldDB" id="A0AA86TPT8"/>
<name>A0AA86TPT8_9EUKA</name>
<dbReference type="EMBL" id="CAXDID020000159">
    <property type="protein sequence ID" value="CAL6044177.1"/>
    <property type="molecule type" value="Genomic_DNA"/>
</dbReference>
<dbReference type="EMBL" id="CATOUU010000295">
    <property type="protein sequence ID" value="CAI9923845.1"/>
    <property type="molecule type" value="Genomic_DNA"/>
</dbReference>
<accession>A0AA86TPT8</accession>
<proteinExistence type="predicted"/>
<reference evidence="1" key="1">
    <citation type="submission" date="2023-06" db="EMBL/GenBank/DDBJ databases">
        <authorList>
            <person name="Kurt Z."/>
        </authorList>
    </citation>
    <scope>NUCLEOTIDE SEQUENCE</scope>
</reference>
<gene>
    <name evidence="1" type="ORF">HINF_LOCUS11490</name>
    <name evidence="2" type="ORF">HINF_LOCUS40434</name>
</gene>
<keyword evidence="3" id="KW-1185">Reference proteome</keyword>
<evidence type="ECO:0000313" key="1">
    <source>
        <dbReference type="EMBL" id="CAI9923845.1"/>
    </source>
</evidence>
<dbReference type="Proteomes" id="UP001642409">
    <property type="component" value="Unassembled WGS sequence"/>
</dbReference>